<dbReference type="PANTHER" id="PTHR32215">
    <property type="entry name" value="CILIA- AND FLAGELLA-ASSOCIATED PROTEIN 57"/>
    <property type="match status" value="1"/>
</dbReference>
<dbReference type="InterPro" id="IPR036322">
    <property type="entry name" value="WD40_repeat_dom_sf"/>
</dbReference>
<dbReference type="InterPro" id="IPR052993">
    <property type="entry name" value="CFA-57"/>
</dbReference>
<sequence>EPGLEIRGLTSFSQGFAFAFTSGEVCVFQKVEKRLWIKKNVIVTGAPSLWEELNPMVNFVKYIDISPSENMLLCSSSASEIYYATIFQEQDSKFKTKLRFELLHNGFHFGTLSTISACLFKPHFLSVGANDKTCRIWNFETLKLVNMMTFPEEILTS</sequence>
<dbReference type="PANTHER" id="PTHR32215:SF0">
    <property type="entry name" value="CILIA- AND FLAGELLA-ASSOCIATED PROTEIN 57"/>
    <property type="match status" value="1"/>
</dbReference>
<name>A0A0A9YBD4_LYGHE</name>
<feature type="non-terminal residue" evidence="1">
    <location>
        <position position="1"/>
    </location>
</feature>
<accession>A0A0A9YBD4</accession>
<dbReference type="EMBL" id="GBHO01016764">
    <property type="protein sequence ID" value="JAG26840.1"/>
    <property type="molecule type" value="Transcribed_RNA"/>
</dbReference>
<dbReference type="InterPro" id="IPR015943">
    <property type="entry name" value="WD40/YVTN_repeat-like_dom_sf"/>
</dbReference>
<dbReference type="AlphaFoldDB" id="A0A0A9YBD4"/>
<reference evidence="1" key="2">
    <citation type="submission" date="2014-07" db="EMBL/GenBank/DDBJ databases">
        <authorList>
            <person name="Hull J."/>
        </authorList>
    </citation>
    <scope>NUCLEOTIDE SEQUENCE</scope>
</reference>
<proteinExistence type="predicted"/>
<reference evidence="1" key="1">
    <citation type="journal article" date="2014" name="PLoS ONE">
        <title>Transcriptome-Based Identification of ABC Transporters in the Western Tarnished Plant Bug Lygus hesperus.</title>
        <authorList>
            <person name="Hull J.J."/>
            <person name="Chaney K."/>
            <person name="Geib S.M."/>
            <person name="Fabrick J.A."/>
            <person name="Brent C.S."/>
            <person name="Walsh D."/>
            <person name="Lavine L.C."/>
        </authorList>
    </citation>
    <scope>NUCLEOTIDE SEQUENCE</scope>
</reference>
<gene>
    <name evidence="1" type="primary">Wdr65_0</name>
    <name evidence="1" type="ORF">CM83_99726</name>
</gene>
<protein>
    <submittedName>
        <fullName evidence="1">WD repeat-containing protein 65</fullName>
    </submittedName>
</protein>
<evidence type="ECO:0000313" key="1">
    <source>
        <dbReference type="EMBL" id="JAG26840.1"/>
    </source>
</evidence>
<organism evidence="1">
    <name type="scientific">Lygus hesperus</name>
    <name type="common">Western plant bug</name>
    <dbReference type="NCBI Taxonomy" id="30085"/>
    <lineage>
        <taxon>Eukaryota</taxon>
        <taxon>Metazoa</taxon>
        <taxon>Ecdysozoa</taxon>
        <taxon>Arthropoda</taxon>
        <taxon>Hexapoda</taxon>
        <taxon>Insecta</taxon>
        <taxon>Pterygota</taxon>
        <taxon>Neoptera</taxon>
        <taxon>Paraneoptera</taxon>
        <taxon>Hemiptera</taxon>
        <taxon>Heteroptera</taxon>
        <taxon>Panheteroptera</taxon>
        <taxon>Cimicomorpha</taxon>
        <taxon>Miridae</taxon>
        <taxon>Mirini</taxon>
        <taxon>Lygus</taxon>
    </lineage>
</organism>
<dbReference type="SUPFAM" id="SSF50978">
    <property type="entry name" value="WD40 repeat-like"/>
    <property type="match status" value="1"/>
</dbReference>
<feature type="non-terminal residue" evidence="1">
    <location>
        <position position="157"/>
    </location>
</feature>
<dbReference type="Gene3D" id="2.130.10.10">
    <property type="entry name" value="YVTN repeat-like/Quinoprotein amine dehydrogenase"/>
    <property type="match status" value="1"/>
</dbReference>